<dbReference type="EMBL" id="FSRA01000002">
    <property type="protein sequence ID" value="SIO52211.1"/>
    <property type="molecule type" value="Genomic_DNA"/>
</dbReference>
<dbReference type="AlphaFoldDB" id="A0A1N6K6N4"/>
<dbReference type="RefSeq" id="WP_074242446.1">
    <property type="nucleotide sequence ID" value="NZ_FSRA01000002.1"/>
</dbReference>
<dbReference type="Proteomes" id="UP000185003">
    <property type="component" value="Unassembled WGS sequence"/>
</dbReference>
<feature type="signal peptide" evidence="1">
    <location>
        <begin position="1"/>
        <end position="18"/>
    </location>
</feature>
<dbReference type="OrthoDB" id="1191109at2"/>
<keyword evidence="1" id="KW-0732">Signal</keyword>
<evidence type="ECO:0000313" key="2">
    <source>
        <dbReference type="EMBL" id="SIO52211.1"/>
    </source>
</evidence>
<name>A0A1N6K6N4_9BACT</name>
<accession>A0A1N6K6N4</accession>
<evidence type="ECO:0000256" key="1">
    <source>
        <dbReference type="SAM" id="SignalP"/>
    </source>
</evidence>
<evidence type="ECO:0000313" key="3">
    <source>
        <dbReference type="Proteomes" id="UP000185003"/>
    </source>
</evidence>
<keyword evidence="3" id="KW-1185">Reference proteome</keyword>
<reference evidence="2 3" key="1">
    <citation type="submission" date="2016-11" db="EMBL/GenBank/DDBJ databases">
        <authorList>
            <person name="Jaros S."/>
            <person name="Januszkiewicz K."/>
            <person name="Wedrychowicz H."/>
        </authorList>
    </citation>
    <scope>NUCLEOTIDE SEQUENCE [LARGE SCALE GENOMIC DNA]</scope>
    <source>
        <strain evidence="2 3">DSM 24787</strain>
    </source>
</reference>
<evidence type="ECO:0008006" key="4">
    <source>
        <dbReference type="Google" id="ProtNLM"/>
    </source>
</evidence>
<proteinExistence type="predicted"/>
<organism evidence="2 3">
    <name type="scientific">Chitinophaga niabensis</name>
    <dbReference type="NCBI Taxonomy" id="536979"/>
    <lineage>
        <taxon>Bacteria</taxon>
        <taxon>Pseudomonadati</taxon>
        <taxon>Bacteroidota</taxon>
        <taxon>Chitinophagia</taxon>
        <taxon>Chitinophagales</taxon>
        <taxon>Chitinophagaceae</taxon>
        <taxon>Chitinophaga</taxon>
    </lineage>
</organism>
<feature type="chain" id="PRO_5013383097" description="DUF4142 domain-containing protein" evidence="1">
    <location>
        <begin position="19"/>
        <end position="168"/>
    </location>
</feature>
<gene>
    <name evidence="2" type="ORF">SAMN04488055_5189</name>
</gene>
<protein>
    <recommendedName>
        <fullName evidence="4">DUF4142 domain-containing protein</fullName>
    </recommendedName>
</protein>
<sequence>MRKILILLLLLTACKLPASPEKYFDAAALNANSVSHFGSDYFITALGYSKRGSSQYNYEEQVNYAILRVENNLKNVNKLLPTKDTKAMLDASKDLFQFTLDSYRNDHLPIAKMIDRKAPQEEVAQAMEELDKKSYETFLVKYDKLYNIGTQYAKDHDIKLVETPKFNR</sequence>
<dbReference type="STRING" id="536979.SAMN04488055_5189"/>